<keyword evidence="12" id="KW-1185">Reference proteome</keyword>
<name>A0A0F6Z4F6_9CORY</name>
<dbReference type="Gene3D" id="1.20.1720.10">
    <property type="entry name" value="Multidrug resistance protein D"/>
    <property type="match status" value="1"/>
</dbReference>
<dbReference type="InterPro" id="IPR020846">
    <property type="entry name" value="MFS_dom"/>
</dbReference>
<evidence type="ECO:0000313" key="11">
    <source>
        <dbReference type="EMBL" id="AKF26441.1"/>
    </source>
</evidence>
<evidence type="ECO:0000256" key="3">
    <source>
        <dbReference type="ARBA" id="ARBA00022448"/>
    </source>
</evidence>
<feature type="transmembrane region" description="Helical" evidence="9">
    <location>
        <begin position="521"/>
        <end position="539"/>
    </location>
</feature>
<feature type="transmembrane region" description="Helical" evidence="9">
    <location>
        <begin position="304"/>
        <end position="324"/>
    </location>
</feature>
<dbReference type="RefSeq" id="WP_003859734.1">
    <property type="nucleotide sequence ID" value="NZ_CP011309.1"/>
</dbReference>
<keyword evidence="6 9" id="KW-1133">Transmembrane helix</keyword>
<feature type="transmembrane region" description="Helical" evidence="9">
    <location>
        <begin position="140"/>
        <end position="161"/>
    </location>
</feature>
<dbReference type="SMR" id="A0A0F6Z4F6"/>
<evidence type="ECO:0000256" key="8">
    <source>
        <dbReference type="SAM" id="MobiDB-lite"/>
    </source>
</evidence>
<dbReference type="PANTHER" id="PTHR23501:SF197">
    <property type="entry name" value="COMD"/>
    <property type="match status" value="1"/>
</dbReference>
<dbReference type="FunFam" id="1.20.1720.10:FF:000004">
    <property type="entry name" value="EmrB/QacA family drug resistance transporter"/>
    <property type="match status" value="1"/>
</dbReference>
<dbReference type="GO" id="GO:0005886">
    <property type="term" value="C:plasma membrane"/>
    <property type="evidence" value="ECO:0007669"/>
    <property type="project" value="UniProtKB-SubCell"/>
</dbReference>
<sequence>MTSQVKPDDERPVTTISKSGAPSAHTSAPYGAAATEEAVEEKTKGRVGFIIAALMLAMLLSSLGQTIFGSALPTIVGELGGVNHMTWVITAFLLGQTISLPIFGKLGDQFGRKYLFMFAIALFVVGSIIGALAQNMTTLIVARALQGIAGGGLMILSQAITADVTTARERAKYMGIMGSVFGLSSILGPLLGGWFTDGPGWRWGLWLNVPIGIIALVAIAVLLKLPARERGKVSVDWLGSIFMAIATTAFVLAVTWGGNEYEWASPMIIGLFITTLVAAIVFVFVEKRAVDPLVPMGLFSNRNFVLTAVAGIGVGLFMMGTIAYMPTYLQMVHGLNPTQAGLMLIPMMIGLIGTSTVVGNIVSKTGKYKWYPFIGMLIMVLALVLLSTLTPSASLALIGLYFFVFGFGLGCAMQILVLIVQNSFPITMVGTATGSNNFFRQIGGAVGSALIGGLFISNLSDRFTENVPAAVASMGEEGAQYASAMSDFSGASNLTPHLVESLPQALREAIQLSYNDALTPIFLALTPIAVVAAILLFFIREDHLKETHE</sequence>
<comment type="similarity">
    <text evidence="2">Belongs to the major facilitator superfamily. TCR/Tet family.</text>
</comment>
<evidence type="ECO:0000256" key="2">
    <source>
        <dbReference type="ARBA" id="ARBA00007520"/>
    </source>
</evidence>
<dbReference type="CDD" id="cd17502">
    <property type="entry name" value="MFS_Azr1_MDR_like"/>
    <property type="match status" value="1"/>
</dbReference>
<dbReference type="InterPro" id="IPR011701">
    <property type="entry name" value="MFS"/>
</dbReference>
<organism evidence="11 12">
    <name type="scientific">[Brevibacterium] flavum</name>
    <dbReference type="NCBI Taxonomy" id="92706"/>
    <lineage>
        <taxon>Bacteria</taxon>
        <taxon>Bacillati</taxon>
        <taxon>Actinomycetota</taxon>
        <taxon>Actinomycetes</taxon>
        <taxon>Mycobacteriales</taxon>
        <taxon>Corynebacteriaceae</taxon>
        <taxon>Corynebacterium</taxon>
    </lineage>
</organism>
<protein>
    <submittedName>
        <fullName evidence="11">MFS transporter</fullName>
    </submittedName>
</protein>
<keyword evidence="3" id="KW-0813">Transport</keyword>
<dbReference type="PRINTS" id="PR01036">
    <property type="entry name" value="TCRTETB"/>
</dbReference>
<proteinExistence type="inferred from homology"/>
<keyword evidence="5 9" id="KW-0812">Transmembrane</keyword>
<feature type="compositionally biased region" description="Polar residues" evidence="8">
    <location>
        <begin position="14"/>
        <end position="26"/>
    </location>
</feature>
<evidence type="ECO:0000259" key="10">
    <source>
        <dbReference type="PROSITE" id="PS50850"/>
    </source>
</evidence>
<evidence type="ECO:0000256" key="1">
    <source>
        <dbReference type="ARBA" id="ARBA00004651"/>
    </source>
</evidence>
<dbReference type="SUPFAM" id="SSF103473">
    <property type="entry name" value="MFS general substrate transporter"/>
    <property type="match status" value="2"/>
</dbReference>
<dbReference type="GeneID" id="1021417"/>
<feature type="transmembrane region" description="Helical" evidence="9">
    <location>
        <begin position="84"/>
        <end position="103"/>
    </location>
</feature>
<dbReference type="PROSITE" id="PS50850">
    <property type="entry name" value="MFS"/>
    <property type="match status" value="1"/>
</dbReference>
<feature type="transmembrane region" description="Helical" evidence="9">
    <location>
        <begin position="203"/>
        <end position="223"/>
    </location>
</feature>
<feature type="transmembrane region" description="Helical" evidence="9">
    <location>
        <begin position="395"/>
        <end position="418"/>
    </location>
</feature>
<gene>
    <name evidence="11" type="ORF">YH66_02170</name>
</gene>
<feature type="region of interest" description="Disordered" evidence="8">
    <location>
        <begin position="1"/>
        <end position="29"/>
    </location>
</feature>
<comment type="subcellular location">
    <subcellularLocation>
        <location evidence="1">Cell membrane</location>
        <topology evidence="1">Multi-pass membrane protein</topology>
    </subcellularLocation>
</comment>
<feature type="transmembrane region" description="Helical" evidence="9">
    <location>
        <begin position="370"/>
        <end position="389"/>
    </location>
</feature>
<evidence type="ECO:0000256" key="7">
    <source>
        <dbReference type="ARBA" id="ARBA00023136"/>
    </source>
</evidence>
<evidence type="ECO:0000256" key="5">
    <source>
        <dbReference type="ARBA" id="ARBA00022692"/>
    </source>
</evidence>
<feature type="transmembrane region" description="Helical" evidence="9">
    <location>
        <begin position="173"/>
        <end position="191"/>
    </location>
</feature>
<dbReference type="Pfam" id="PF07690">
    <property type="entry name" value="MFS_1"/>
    <property type="match status" value="1"/>
</dbReference>
<dbReference type="Proteomes" id="UP000034037">
    <property type="component" value="Chromosome"/>
</dbReference>
<keyword evidence="7 9" id="KW-0472">Membrane</keyword>
<dbReference type="NCBIfam" id="TIGR00711">
    <property type="entry name" value="efflux_EmrB"/>
    <property type="match status" value="1"/>
</dbReference>
<evidence type="ECO:0000313" key="12">
    <source>
        <dbReference type="Proteomes" id="UP000034037"/>
    </source>
</evidence>
<feature type="transmembrane region" description="Helical" evidence="9">
    <location>
        <begin position="47"/>
        <end position="72"/>
    </location>
</feature>
<accession>A0A0F6Z4F6</accession>
<dbReference type="Gene3D" id="1.20.1250.20">
    <property type="entry name" value="MFS general substrate transporter like domains"/>
    <property type="match status" value="1"/>
</dbReference>
<feature type="transmembrane region" description="Helical" evidence="9">
    <location>
        <begin position="235"/>
        <end position="257"/>
    </location>
</feature>
<evidence type="ECO:0000256" key="9">
    <source>
        <dbReference type="SAM" id="Phobius"/>
    </source>
</evidence>
<keyword evidence="4" id="KW-1003">Cell membrane</keyword>
<feature type="transmembrane region" description="Helical" evidence="9">
    <location>
        <begin position="115"/>
        <end position="134"/>
    </location>
</feature>
<dbReference type="PANTHER" id="PTHR23501">
    <property type="entry name" value="MAJOR FACILITATOR SUPERFAMILY"/>
    <property type="match status" value="1"/>
</dbReference>
<dbReference type="PATRIC" id="fig|92706.3.peg.452"/>
<reference evidence="11 12" key="1">
    <citation type="submission" date="2015-04" db="EMBL/GenBank/DDBJ databases">
        <title>Complete Genome Sequence of Brevibacterium flavum ATCC 15168.</title>
        <authorList>
            <person name="Ahn J."/>
            <person name="Park G."/>
            <person name="Jeon W."/>
            <person name="Jang Y."/>
            <person name="Jang M."/>
            <person name="Lee H."/>
            <person name="Lee H."/>
        </authorList>
    </citation>
    <scope>NUCLEOTIDE SEQUENCE [LARGE SCALE GENOMIC DNA]</scope>
    <source>
        <strain evidence="11 12">ATCC 15168</strain>
    </source>
</reference>
<evidence type="ECO:0000256" key="4">
    <source>
        <dbReference type="ARBA" id="ARBA00022475"/>
    </source>
</evidence>
<dbReference type="AlphaFoldDB" id="A0A0F6Z4F6"/>
<feature type="compositionally biased region" description="Basic and acidic residues" evidence="8">
    <location>
        <begin position="1"/>
        <end position="12"/>
    </location>
</feature>
<feature type="transmembrane region" description="Helical" evidence="9">
    <location>
        <begin position="344"/>
        <end position="363"/>
    </location>
</feature>
<dbReference type="GO" id="GO:0022857">
    <property type="term" value="F:transmembrane transporter activity"/>
    <property type="evidence" value="ECO:0007669"/>
    <property type="project" value="InterPro"/>
</dbReference>
<feature type="domain" description="Major facilitator superfamily (MFS) profile" evidence="10">
    <location>
        <begin position="50"/>
        <end position="544"/>
    </location>
</feature>
<feature type="transmembrane region" description="Helical" evidence="9">
    <location>
        <begin position="263"/>
        <end position="284"/>
    </location>
</feature>
<dbReference type="HOGENOM" id="CLU_000960_22_3_11"/>
<dbReference type="EMBL" id="CP011309">
    <property type="protein sequence ID" value="AKF26441.1"/>
    <property type="molecule type" value="Genomic_DNA"/>
</dbReference>
<dbReference type="InterPro" id="IPR036259">
    <property type="entry name" value="MFS_trans_sf"/>
</dbReference>
<dbReference type="InterPro" id="IPR004638">
    <property type="entry name" value="EmrB-like"/>
</dbReference>
<evidence type="ECO:0000256" key="6">
    <source>
        <dbReference type="ARBA" id="ARBA00022989"/>
    </source>
</evidence>
<feature type="transmembrane region" description="Helical" evidence="9">
    <location>
        <begin position="438"/>
        <end position="456"/>
    </location>
</feature>